<protein>
    <submittedName>
        <fullName evidence="1">Uncharacterized protein</fullName>
    </submittedName>
</protein>
<reference evidence="1" key="1">
    <citation type="submission" date="2022-09" db="EMBL/GenBank/DDBJ databases">
        <title>Actin cytoskeleton and complex cell architecture in an #Asgard archaeon.</title>
        <authorList>
            <person name="Ponce Toledo R.I."/>
            <person name="Schleper C."/>
            <person name="Rodrigues Oliveira T."/>
            <person name="Wollweber F."/>
            <person name="Xu J."/>
            <person name="Rittmann S."/>
            <person name="Klingl A."/>
            <person name="Pilhofer M."/>
        </authorList>
    </citation>
    <scope>NUCLEOTIDE SEQUENCE</scope>
    <source>
        <strain evidence="1">B-35</strain>
    </source>
</reference>
<gene>
    <name evidence="1" type="ORF">NEF87_002398</name>
</gene>
<evidence type="ECO:0000313" key="2">
    <source>
        <dbReference type="Proteomes" id="UP001208689"/>
    </source>
</evidence>
<organism evidence="1 2">
    <name type="scientific">Candidatus Lokiarchaeum ossiferum</name>
    <dbReference type="NCBI Taxonomy" id="2951803"/>
    <lineage>
        <taxon>Archaea</taxon>
        <taxon>Promethearchaeati</taxon>
        <taxon>Promethearchaeota</taxon>
        <taxon>Promethearchaeia</taxon>
        <taxon>Promethearchaeales</taxon>
        <taxon>Promethearchaeaceae</taxon>
        <taxon>Candidatus Lokiarchaeum</taxon>
    </lineage>
</organism>
<proteinExistence type="predicted"/>
<dbReference type="Proteomes" id="UP001208689">
    <property type="component" value="Chromosome"/>
</dbReference>
<dbReference type="EMBL" id="CP104013">
    <property type="protein sequence ID" value="UYP46113.1"/>
    <property type="molecule type" value="Genomic_DNA"/>
</dbReference>
<evidence type="ECO:0000313" key="1">
    <source>
        <dbReference type="EMBL" id="UYP46113.1"/>
    </source>
</evidence>
<sequence>MIFDFIVLKNGLPIVTINLHPNRGVCQDNQKFTLVSGFFQAITSFADSIESLGTVNELQMTDIMFSFQRKIIGEKEEILFILSSTNDVSKPLRKVIIEESSSTFLHMFRQNLTKKWNGNVTPFKTYEPVFKEILEAIMNLEKTQFEEPDLSGETRIISKEKLSQLYHNLPIEPIVPSVLVNKTKTTTIPTVSNRFQRYQTLQQIQTQSNQAHNIYSSYLTSKPKQKFVGTFHPSRREPVPSSSDAPKQIQPMVSLVAPTIDSGIIGQNLGGSSISTIPAVPARRQITQEEFLKPANYMSYIQPQIQSEAMYMNREDTPNANLLHTSIFDLTPTKLRITAGTFRDQSTEEWMKILIVAIDGRKSISQLAQQLDAAPMDILQACQILVKKNLIQFKK</sequence>
<accession>A0ABY6HRY7</accession>
<keyword evidence="2" id="KW-1185">Reference proteome</keyword>
<name>A0ABY6HRY7_9ARCH</name>